<evidence type="ECO:0000256" key="1">
    <source>
        <dbReference type="SAM" id="SignalP"/>
    </source>
</evidence>
<organism evidence="2 3">
    <name type="scientific">Amycolatopsis halotolerans</name>
    <dbReference type="NCBI Taxonomy" id="330083"/>
    <lineage>
        <taxon>Bacteria</taxon>
        <taxon>Bacillati</taxon>
        <taxon>Actinomycetota</taxon>
        <taxon>Actinomycetes</taxon>
        <taxon>Pseudonocardiales</taxon>
        <taxon>Pseudonocardiaceae</taxon>
        <taxon>Amycolatopsis</taxon>
    </lineage>
</organism>
<reference evidence="3" key="1">
    <citation type="journal article" date="2019" name="Int. J. Syst. Evol. Microbiol.">
        <title>The Global Catalogue of Microorganisms (GCM) 10K type strain sequencing project: providing services to taxonomists for standard genome sequencing and annotation.</title>
        <authorList>
            <consortium name="The Broad Institute Genomics Platform"/>
            <consortium name="The Broad Institute Genome Sequencing Center for Infectious Disease"/>
            <person name="Wu L."/>
            <person name="Ma J."/>
        </authorList>
    </citation>
    <scope>NUCLEOTIDE SEQUENCE [LARGE SCALE GENOMIC DNA]</scope>
    <source>
        <strain evidence="3">CGMCC 4.7682</strain>
    </source>
</reference>
<keyword evidence="1" id="KW-0732">Signal</keyword>
<feature type="signal peptide" evidence="1">
    <location>
        <begin position="1"/>
        <end position="15"/>
    </location>
</feature>
<proteinExistence type="predicted"/>
<dbReference type="Proteomes" id="UP001595764">
    <property type="component" value="Unassembled WGS sequence"/>
</dbReference>
<accession>A0ABV7QKM5</accession>
<evidence type="ECO:0000313" key="3">
    <source>
        <dbReference type="Proteomes" id="UP001595764"/>
    </source>
</evidence>
<feature type="chain" id="PRO_5046516415" evidence="1">
    <location>
        <begin position="16"/>
        <end position="138"/>
    </location>
</feature>
<protein>
    <submittedName>
        <fullName evidence="2">Uncharacterized protein</fullName>
    </submittedName>
</protein>
<dbReference type="RefSeq" id="WP_354736275.1">
    <property type="nucleotide sequence ID" value="NZ_JBHMAY010000029.1"/>
</dbReference>
<dbReference type="EMBL" id="JBHRWI010000024">
    <property type="protein sequence ID" value="MFC3512556.1"/>
    <property type="molecule type" value="Genomic_DNA"/>
</dbReference>
<name>A0ABV7QKM5_9PSEU</name>
<comment type="caution">
    <text evidence="2">The sequence shown here is derived from an EMBL/GenBank/DDBJ whole genome shotgun (WGS) entry which is preliminary data.</text>
</comment>
<evidence type="ECO:0000313" key="2">
    <source>
        <dbReference type="EMBL" id="MFC3512556.1"/>
    </source>
</evidence>
<keyword evidence="3" id="KW-1185">Reference proteome</keyword>
<sequence>MCVLALLGMGVPASADPAPSSTVSIAPATVAPGAALTFSVTLSNADADPLKGGKLGLGVANGAINQLLDVSTCALCYQAGNTIRYDVGDVPVNGSKTFTFTIGVFANAQLGQYVIEHQFVGDNYSYETLEGPTVTVSR</sequence>
<gene>
    <name evidence="2" type="ORF">ACFORO_20485</name>
</gene>